<comment type="similarity">
    <text evidence="2">In the C-terminal section; belongs to the Mrp/NBP35 ATP-binding proteins family.</text>
</comment>
<feature type="domain" description="MIP18 family-like" evidence="11">
    <location>
        <begin position="26"/>
        <end position="98"/>
    </location>
</feature>
<evidence type="ECO:0000259" key="11">
    <source>
        <dbReference type="Pfam" id="PF01883"/>
    </source>
</evidence>
<dbReference type="PANTHER" id="PTHR42961">
    <property type="entry name" value="IRON-SULFUR PROTEIN NUBPL"/>
    <property type="match status" value="1"/>
</dbReference>
<keyword evidence="7 9" id="KW-0408">Iron</keyword>
<dbReference type="Proteomes" id="UP000276055">
    <property type="component" value="Unassembled WGS sequence"/>
</dbReference>
<proteinExistence type="inferred from homology"/>
<gene>
    <name evidence="12" type="ORF">C8D78_1066</name>
</gene>
<dbReference type="HAMAP" id="MF_02040">
    <property type="entry name" value="Mrp_NBP35"/>
    <property type="match status" value="1"/>
</dbReference>
<evidence type="ECO:0000256" key="5">
    <source>
        <dbReference type="ARBA" id="ARBA00022801"/>
    </source>
</evidence>
<keyword evidence="3 9" id="KW-0479">Metal-binding</keyword>
<keyword evidence="5 9" id="KW-0378">Hydrolase</keyword>
<keyword evidence="4 9" id="KW-0547">Nucleotide-binding</keyword>
<dbReference type="GO" id="GO:0005524">
    <property type="term" value="F:ATP binding"/>
    <property type="evidence" value="ECO:0007669"/>
    <property type="project" value="UniProtKB-UniRule"/>
</dbReference>
<dbReference type="PANTHER" id="PTHR42961:SF2">
    <property type="entry name" value="IRON-SULFUR PROTEIN NUBPL"/>
    <property type="match status" value="1"/>
</dbReference>
<dbReference type="AlphaFoldDB" id="A0A495EV28"/>
<dbReference type="Pfam" id="PF01883">
    <property type="entry name" value="FeS_assembly_P"/>
    <property type="match status" value="1"/>
</dbReference>
<name>A0A495EV28_9MICC</name>
<evidence type="ECO:0000313" key="13">
    <source>
        <dbReference type="Proteomes" id="UP000276055"/>
    </source>
</evidence>
<dbReference type="RefSeq" id="WP_244208265.1">
    <property type="nucleotide sequence ID" value="NZ_RBIR01000002.1"/>
</dbReference>
<dbReference type="Gene3D" id="3.30.300.130">
    <property type="entry name" value="Fe-S cluster assembly (FSCA)"/>
    <property type="match status" value="1"/>
</dbReference>
<accession>A0A495EV28</accession>
<comment type="function">
    <text evidence="9">Binds and transfers iron-sulfur (Fe-S) clusters to target apoproteins. Can hydrolyze ATP.</text>
</comment>
<dbReference type="InterPro" id="IPR002744">
    <property type="entry name" value="MIP18-like"/>
</dbReference>
<dbReference type="InterPro" id="IPR027417">
    <property type="entry name" value="P-loop_NTPase"/>
</dbReference>
<reference evidence="12 13" key="1">
    <citation type="submission" date="2018-10" db="EMBL/GenBank/DDBJ databases">
        <title>Genomic Encyclopedia of Type Strains, Phase IV (KMG-IV): sequencing the most valuable type-strain genomes for metagenomic binning, comparative biology and taxonomic classification.</title>
        <authorList>
            <person name="Goeker M."/>
        </authorList>
    </citation>
    <scope>NUCLEOTIDE SEQUENCE [LARGE SCALE GENOMIC DNA]</scope>
    <source>
        <strain evidence="12 13">DSM 25586</strain>
    </source>
</reference>
<evidence type="ECO:0000256" key="4">
    <source>
        <dbReference type="ARBA" id="ARBA00022741"/>
    </source>
</evidence>
<evidence type="ECO:0000256" key="2">
    <source>
        <dbReference type="ARBA" id="ARBA00008205"/>
    </source>
</evidence>
<dbReference type="Pfam" id="PF10609">
    <property type="entry name" value="ParA"/>
    <property type="match status" value="1"/>
</dbReference>
<keyword evidence="8 9" id="KW-0411">Iron-sulfur</keyword>
<dbReference type="GO" id="GO:0140663">
    <property type="term" value="F:ATP-dependent FeS chaperone activity"/>
    <property type="evidence" value="ECO:0007669"/>
    <property type="project" value="InterPro"/>
</dbReference>
<evidence type="ECO:0000256" key="8">
    <source>
        <dbReference type="ARBA" id="ARBA00023014"/>
    </source>
</evidence>
<comment type="caution">
    <text evidence="12">The sequence shown here is derived from an EMBL/GenBank/DDBJ whole genome shotgun (WGS) entry which is preliminary data.</text>
</comment>
<dbReference type="InterPro" id="IPR044304">
    <property type="entry name" value="NUBPL-like"/>
</dbReference>
<dbReference type="InterPro" id="IPR034904">
    <property type="entry name" value="FSCA_dom_sf"/>
</dbReference>
<comment type="similarity">
    <text evidence="1">In the N-terminal section; belongs to the MIP18 family.</text>
</comment>
<dbReference type="SUPFAM" id="SSF52540">
    <property type="entry name" value="P-loop containing nucleoside triphosphate hydrolases"/>
    <property type="match status" value="1"/>
</dbReference>
<dbReference type="InterPro" id="IPR019591">
    <property type="entry name" value="Mrp/NBP35_ATP-bd"/>
</dbReference>
<keyword evidence="6 9" id="KW-0067">ATP-binding</keyword>
<dbReference type="SUPFAM" id="SSF117916">
    <property type="entry name" value="Fe-S cluster assembly (FSCA) domain-like"/>
    <property type="match status" value="1"/>
</dbReference>
<protein>
    <recommendedName>
        <fullName evidence="9">Iron-sulfur cluster carrier protein</fullName>
    </recommendedName>
</protein>
<comment type="subunit">
    <text evidence="9">Homodimer.</text>
</comment>
<organism evidence="12 13">
    <name type="scientific">Arthrobacter oryzae</name>
    <dbReference type="NCBI Taxonomy" id="409290"/>
    <lineage>
        <taxon>Bacteria</taxon>
        <taxon>Bacillati</taxon>
        <taxon>Actinomycetota</taxon>
        <taxon>Actinomycetes</taxon>
        <taxon>Micrococcales</taxon>
        <taxon>Micrococcaceae</taxon>
        <taxon>Arthrobacter</taxon>
    </lineage>
</organism>
<evidence type="ECO:0000256" key="9">
    <source>
        <dbReference type="HAMAP-Rule" id="MF_02040"/>
    </source>
</evidence>
<dbReference type="FunFam" id="3.40.50.300:FF:000304">
    <property type="entry name" value="Iron-sulfur cluster carrier protein"/>
    <property type="match status" value="1"/>
</dbReference>
<dbReference type="GO" id="GO:0016226">
    <property type="term" value="P:iron-sulfur cluster assembly"/>
    <property type="evidence" value="ECO:0007669"/>
    <property type="project" value="InterPro"/>
</dbReference>
<dbReference type="InterPro" id="IPR033756">
    <property type="entry name" value="YlxH/NBP35"/>
</dbReference>
<evidence type="ECO:0000313" key="12">
    <source>
        <dbReference type="EMBL" id="RKR20431.1"/>
    </source>
</evidence>
<evidence type="ECO:0000256" key="6">
    <source>
        <dbReference type="ARBA" id="ARBA00022840"/>
    </source>
</evidence>
<dbReference type="EMBL" id="RBIR01000002">
    <property type="protein sequence ID" value="RKR20431.1"/>
    <property type="molecule type" value="Genomic_DNA"/>
</dbReference>
<evidence type="ECO:0000256" key="3">
    <source>
        <dbReference type="ARBA" id="ARBA00022723"/>
    </source>
</evidence>
<feature type="region of interest" description="Disordered" evidence="10">
    <location>
        <begin position="1"/>
        <end position="21"/>
    </location>
</feature>
<comment type="similarity">
    <text evidence="9">Belongs to the Mrp/NBP35 ATP-binding proteins family.</text>
</comment>
<dbReference type="CDD" id="cd02037">
    <property type="entry name" value="Mrp_NBP35"/>
    <property type="match status" value="1"/>
</dbReference>
<evidence type="ECO:0000256" key="10">
    <source>
        <dbReference type="SAM" id="MobiDB-lite"/>
    </source>
</evidence>
<dbReference type="GO" id="GO:0016887">
    <property type="term" value="F:ATP hydrolysis activity"/>
    <property type="evidence" value="ECO:0007669"/>
    <property type="project" value="UniProtKB-UniRule"/>
</dbReference>
<dbReference type="GO" id="GO:0051539">
    <property type="term" value="F:4 iron, 4 sulfur cluster binding"/>
    <property type="evidence" value="ECO:0007669"/>
    <property type="project" value="TreeGrafter"/>
</dbReference>
<evidence type="ECO:0000256" key="1">
    <source>
        <dbReference type="ARBA" id="ARBA00007352"/>
    </source>
</evidence>
<dbReference type="Gene3D" id="3.40.50.300">
    <property type="entry name" value="P-loop containing nucleotide triphosphate hydrolases"/>
    <property type="match status" value="1"/>
</dbReference>
<dbReference type="GO" id="GO:0046872">
    <property type="term" value="F:metal ion binding"/>
    <property type="evidence" value="ECO:0007669"/>
    <property type="project" value="UniProtKB-KW"/>
</dbReference>
<sequence length="395" mass="40766">MSTPPHRPSTDAPPLESPARNRPALEEAVRAALATVIDPELRRPITELGMVESVEVTDGGRVRIVVLLTIVGCPLRGTITADTEAALSAVPGVTGVEVDLHVMTQAQRDALKERLRGAGTQRGIPFNEQGSLTRVYAVASGKGGVGKSSVTVNLACALAAQGLRVGIVDADVYGFSVPALMGITQAPTRVDDMILPPVAYGVKVISIGMFVTGNQPVAWRGPMLHRALEQFLTDVYFGDLDALFLDLPPGTGDIAISVAQLLPKAQILVVTTPQAAAADVAERAGAIATQTGQTVAGVVENMSYLELPDGGRMELFGSGGGAVLAERLSATVGTDVPLLGQIPLEVLLREGGDAGVPLVLGRPETPAAVALTGIAGKLTSVPRGLTGLSLGLQPR</sequence>
<evidence type="ECO:0000256" key="7">
    <source>
        <dbReference type="ARBA" id="ARBA00023004"/>
    </source>
</evidence>
<feature type="binding site" evidence="9">
    <location>
        <begin position="141"/>
        <end position="148"/>
    </location>
    <ligand>
        <name>ATP</name>
        <dbReference type="ChEBI" id="CHEBI:30616"/>
    </ligand>
</feature>